<name>A0ABV6FD23_9BURK</name>
<dbReference type="Proteomes" id="UP001589773">
    <property type="component" value="Unassembled WGS sequence"/>
</dbReference>
<evidence type="ECO:0000259" key="4">
    <source>
        <dbReference type="PROSITE" id="PS50930"/>
    </source>
</evidence>
<reference evidence="5 6" key="1">
    <citation type="submission" date="2024-09" db="EMBL/GenBank/DDBJ databases">
        <authorList>
            <person name="Sun Q."/>
            <person name="Mori K."/>
        </authorList>
    </citation>
    <scope>NUCLEOTIDE SEQUENCE [LARGE SCALE GENOMIC DNA]</scope>
    <source>
        <strain evidence="5 6">CCM 7792</strain>
    </source>
</reference>
<dbReference type="SUPFAM" id="SSF52172">
    <property type="entry name" value="CheY-like"/>
    <property type="match status" value="1"/>
</dbReference>
<sequence length="256" mass="28428">MPTAVIADDEDLQRTELRRLLALAWPELAIVAACEDGDEALAAIADLRPDVAFLDIRMPGMSGLDVAKASAGSCRVVFTTAYDSHAIEAFDLGAVDYLVKPVAGARLEQAVTRLRAQLATGTNAAELVKALEQLDRRLRPAAQAETIRWISSTVGNVIKMFPIEEVLFFESDTRYTRVVSATDEGLLRMPIKELAAGLDPDRFWQIRRGTLVCARAIARVRRDELGNFTVELRDHSAQLKVGQTYAWRFRNEVLMR</sequence>
<gene>
    <name evidence="5" type="ORF">ACFFJK_05140</name>
</gene>
<dbReference type="PANTHER" id="PTHR48111:SF69">
    <property type="entry name" value="RESPONSE REGULATOR RECEIVER"/>
    <property type="match status" value="1"/>
</dbReference>
<dbReference type="SMART" id="SM00448">
    <property type="entry name" value="REC"/>
    <property type="match status" value="1"/>
</dbReference>
<evidence type="ECO:0000256" key="2">
    <source>
        <dbReference type="PROSITE-ProRule" id="PRU00169"/>
    </source>
</evidence>
<accession>A0ABV6FD23</accession>
<keyword evidence="1" id="KW-0238">DNA-binding</keyword>
<dbReference type="Gene3D" id="3.40.50.2300">
    <property type="match status" value="1"/>
</dbReference>
<dbReference type="InterPro" id="IPR039420">
    <property type="entry name" value="WalR-like"/>
</dbReference>
<organism evidence="5 6">
    <name type="scientific">Massilia consociata</name>
    <dbReference type="NCBI Taxonomy" id="760117"/>
    <lineage>
        <taxon>Bacteria</taxon>
        <taxon>Pseudomonadati</taxon>
        <taxon>Pseudomonadota</taxon>
        <taxon>Betaproteobacteria</taxon>
        <taxon>Burkholderiales</taxon>
        <taxon>Oxalobacteraceae</taxon>
        <taxon>Telluria group</taxon>
        <taxon>Massilia</taxon>
    </lineage>
</organism>
<dbReference type="SMART" id="SM00850">
    <property type="entry name" value="LytTR"/>
    <property type="match status" value="1"/>
</dbReference>
<proteinExistence type="predicted"/>
<protein>
    <submittedName>
        <fullName evidence="5">LytR/AlgR family response regulator transcription factor</fullName>
    </submittedName>
</protein>
<evidence type="ECO:0000256" key="1">
    <source>
        <dbReference type="ARBA" id="ARBA00023125"/>
    </source>
</evidence>
<evidence type="ECO:0000259" key="3">
    <source>
        <dbReference type="PROSITE" id="PS50110"/>
    </source>
</evidence>
<dbReference type="PROSITE" id="PS50110">
    <property type="entry name" value="RESPONSE_REGULATORY"/>
    <property type="match status" value="1"/>
</dbReference>
<feature type="domain" description="Response regulatory" evidence="3">
    <location>
        <begin position="3"/>
        <end position="115"/>
    </location>
</feature>
<feature type="domain" description="HTH LytTR-type" evidence="4">
    <location>
        <begin position="150"/>
        <end position="237"/>
    </location>
</feature>
<dbReference type="InterPro" id="IPR011006">
    <property type="entry name" value="CheY-like_superfamily"/>
</dbReference>
<evidence type="ECO:0000313" key="5">
    <source>
        <dbReference type="EMBL" id="MFC0251267.1"/>
    </source>
</evidence>
<dbReference type="Pfam" id="PF00072">
    <property type="entry name" value="Response_reg"/>
    <property type="match status" value="1"/>
</dbReference>
<comment type="caution">
    <text evidence="5">The sequence shown here is derived from an EMBL/GenBank/DDBJ whole genome shotgun (WGS) entry which is preliminary data.</text>
</comment>
<dbReference type="Pfam" id="PF04397">
    <property type="entry name" value="LytTR"/>
    <property type="match status" value="1"/>
</dbReference>
<keyword evidence="6" id="KW-1185">Reference proteome</keyword>
<dbReference type="PROSITE" id="PS50930">
    <property type="entry name" value="HTH_LYTTR"/>
    <property type="match status" value="1"/>
</dbReference>
<dbReference type="InterPro" id="IPR007492">
    <property type="entry name" value="LytTR_DNA-bd_dom"/>
</dbReference>
<dbReference type="PANTHER" id="PTHR48111">
    <property type="entry name" value="REGULATOR OF RPOS"/>
    <property type="match status" value="1"/>
</dbReference>
<feature type="modified residue" description="4-aspartylphosphate" evidence="2">
    <location>
        <position position="55"/>
    </location>
</feature>
<keyword evidence="2" id="KW-0597">Phosphoprotein</keyword>
<dbReference type="EMBL" id="JBHLWP010000006">
    <property type="protein sequence ID" value="MFC0251267.1"/>
    <property type="molecule type" value="Genomic_DNA"/>
</dbReference>
<evidence type="ECO:0000313" key="6">
    <source>
        <dbReference type="Proteomes" id="UP001589773"/>
    </source>
</evidence>
<dbReference type="Gene3D" id="2.40.50.1020">
    <property type="entry name" value="LytTr DNA-binding domain"/>
    <property type="match status" value="1"/>
</dbReference>
<dbReference type="InterPro" id="IPR001789">
    <property type="entry name" value="Sig_transdc_resp-reg_receiver"/>
</dbReference>
<dbReference type="RefSeq" id="WP_379678069.1">
    <property type="nucleotide sequence ID" value="NZ_JBHLWP010000006.1"/>
</dbReference>